<feature type="domain" description="CS" evidence="7">
    <location>
        <begin position="2"/>
        <end position="89"/>
    </location>
</feature>
<keyword evidence="3" id="KW-0143">Chaperone</keyword>
<feature type="domain" description="RRM" evidence="6">
    <location>
        <begin position="223"/>
        <end position="304"/>
    </location>
</feature>
<dbReference type="EMBL" id="PKPP01001753">
    <property type="protein sequence ID" value="PWA80193.1"/>
    <property type="molecule type" value="Genomic_DNA"/>
</dbReference>
<sequence length="480" mass="52313">MSRHPEIKWAQREDKLYITVVLADTKDAKVNLAPEGVFSFSATAGQHAYDLKLELADKVNVDESKINIGERSIFCILEKAEPKWWNKLLKGDAKTPHYVKVDWDKWVDEDDEAGPAADLDMGGMDFSKFGDMGGMGGMGGMPGMGGMGMPGMGGMGMPGMGVMGGMGGIPGMENMDMSQFMGGAGGDDEDSDDEGQEVETKTGATIEEAPEEKTEGLDQEKVLRVYWAKVGLDCNDETLREIFETFGEVEDVVINKSSIKRGSALVVMATKEGADIAVTVTGTGLNASTSSGSTRQAFVRRTPGGPSGSSEPFIPSWNLTAGASLNDAEACREMMVHLPPPSVRAEQLSLTDYQATQRAWFELARCSLAQADALQRFENLSYHYAQLYQAHQACGTSVERLTSVEASLAEERRVVEGLTKANRELHQQHQGCSGREADLAEQLSLANMEKEELSSQNLEQSNRIKKAKYGIDEMCRDQWN</sequence>
<keyword evidence="3" id="KW-0963">Cytoplasm</keyword>
<dbReference type="STRING" id="35608.A0A2U1P354"/>
<dbReference type="Gene3D" id="3.30.70.330">
    <property type="match status" value="1"/>
</dbReference>
<evidence type="ECO:0000256" key="3">
    <source>
        <dbReference type="RuleBase" id="RU369032"/>
    </source>
</evidence>
<dbReference type="FunFam" id="2.60.40.790:FF:000013">
    <property type="entry name" value="Very-long-chain (3R)-3-hydroxyacyl-CoA dehydratase"/>
    <property type="match status" value="1"/>
</dbReference>
<keyword evidence="3" id="KW-0539">Nucleus</keyword>
<dbReference type="OrthoDB" id="1564555at2759"/>
<dbReference type="AlphaFoldDB" id="A0A2U1P354"/>
<evidence type="ECO:0000256" key="1">
    <source>
        <dbReference type="ARBA" id="ARBA00025733"/>
    </source>
</evidence>
<evidence type="ECO:0000313" key="9">
    <source>
        <dbReference type="Proteomes" id="UP000245207"/>
    </source>
</evidence>
<dbReference type="InterPro" id="IPR000504">
    <property type="entry name" value="RRM_dom"/>
</dbReference>
<evidence type="ECO:0000313" key="8">
    <source>
        <dbReference type="EMBL" id="PWA80193.1"/>
    </source>
</evidence>
<keyword evidence="9" id="KW-1185">Reference proteome</keyword>
<keyword evidence="2" id="KW-0694">RNA-binding</keyword>
<dbReference type="GO" id="GO:0003723">
    <property type="term" value="F:RNA binding"/>
    <property type="evidence" value="ECO:0007669"/>
    <property type="project" value="UniProtKB-UniRule"/>
</dbReference>
<dbReference type="Pfam" id="PF00076">
    <property type="entry name" value="RRM_1"/>
    <property type="match status" value="1"/>
</dbReference>
<comment type="subunit">
    <text evidence="3">Interacts with HSP90 in an ATP-dependent manner.</text>
</comment>
<feature type="region of interest" description="Disordered" evidence="5">
    <location>
        <begin position="180"/>
        <end position="216"/>
    </location>
</feature>
<dbReference type="GO" id="GO:0051131">
    <property type="term" value="P:chaperone-mediated protein complex assembly"/>
    <property type="evidence" value="ECO:0007669"/>
    <property type="project" value="TreeGrafter"/>
</dbReference>
<dbReference type="Gene3D" id="2.60.40.790">
    <property type="match status" value="1"/>
</dbReference>
<dbReference type="InterPro" id="IPR012677">
    <property type="entry name" value="Nucleotide-bd_a/b_plait_sf"/>
</dbReference>
<comment type="subcellular location">
    <subcellularLocation>
        <location evidence="3">Cytoplasm</location>
    </subcellularLocation>
    <subcellularLocation>
        <location evidence="3">Nucleus</location>
    </subcellularLocation>
</comment>
<evidence type="ECO:0000256" key="5">
    <source>
        <dbReference type="SAM" id="MobiDB-lite"/>
    </source>
</evidence>
<dbReference type="GO" id="GO:0051087">
    <property type="term" value="F:protein-folding chaperone binding"/>
    <property type="evidence" value="ECO:0007669"/>
    <property type="project" value="UniProtKB-ARBA"/>
</dbReference>
<reference evidence="8 9" key="1">
    <citation type="journal article" date="2018" name="Mol. Plant">
        <title>The genome of Artemisia annua provides insight into the evolution of Asteraceae family and artemisinin biosynthesis.</title>
        <authorList>
            <person name="Shen Q."/>
            <person name="Zhang L."/>
            <person name="Liao Z."/>
            <person name="Wang S."/>
            <person name="Yan T."/>
            <person name="Shi P."/>
            <person name="Liu M."/>
            <person name="Fu X."/>
            <person name="Pan Q."/>
            <person name="Wang Y."/>
            <person name="Lv Z."/>
            <person name="Lu X."/>
            <person name="Zhang F."/>
            <person name="Jiang W."/>
            <person name="Ma Y."/>
            <person name="Chen M."/>
            <person name="Hao X."/>
            <person name="Li L."/>
            <person name="Tang Y."/>
            <person name="Lv G."/>
            <person name="Zhou Y."/>
            <person name="Sun X."/>
            <person name="Brodelius P.E."/>
            <person name="Rose J.K.C."/>
            <person name="Tang K."/>
        </authorList>
    </citation>
    <scope>NUCLEOTIDE SEQUENCE [LARGE SCALE GENOMIC DNA]</scope>
    <source>
        <strain evidence="9">cv. Huhao1</strain>
        <tissue evidence="8">Leaf</tissue>
    </source>
</reference>
<feature type="coiled-coil region" evidence="4">
    <location>
        <begin position="408"/>
        <end position="456"/>
    </location>
</feature>
<feature type="region of interest" description="Disordered" evidence="5">
    <location>
        <begin position="288"/>
        <end position="312"/>
    </location>
</feature>
<organism evidence="8 9">
    <name type="scientific">Artemisia annua</name>
    <name type="common">Sweet wormwood</name>
    <dbReference type="NCBI Taxonomy" id="35608"/>
    <lineage>
        <taxon>Eukaryota</taxon>
        <taxon>Viridiplantae</taxon>
        <taxon>Streptophyta</taxon>
        <taxon>Embryophyta</taxon>
        <taxon>Tracheophyta</taxon>
        <taxon>Spermatophyta</taxon>
        <taxon>Magnoliopsida</taxon>
        <taxon>eudicotyledons</taxon>
        <taxon>Gunneridae</taxon>
        <taxon>Pentapetalae</taxon>
        <taxon>asterids</taxon>
        <taxon>campanulids</taxon>
        <taxon>Asterales</taxon>
        <taxon>Asteraceae</taxon>
        <taxon>Asteroideae</taxon>
        <taxon>Anthemideae</taxon>
        <taxon>Artemisiinae</taxon>
        <taxon>Artemisia</taxon>
    </lineage>
</organism>
<dbReference type="Proteomes" id="UP000245207">
    <property type="component" value="Unassembled WGS sequence"/>
</dbReference>
<evidence type="ECO:0000256" key="2">
    <source>
        <dbReference type="PROSITE-ProRule" id="PRU00176"/>
    </source>
</evidence>
<keyword evidence="4" id="KW-0175">Coiled coil</keyword>
<comment type="caution">
    <text evidence="8">The sequence shown here is derived from an EMBL/GenBank/DDBJ whole genome shotgun (WGS) entry which is preliminary data.</text>
</comment>
<evidence type="ECO:0000259" key="6">
    <source>
        <dbReference type="PROSITE" id="PS50102"/>
    </source>
</evidence>
<evidence type="ECO:0000256" key="4">
    <source>
        <dbReference type="SAM" id="Coils"/>
    </source>
</evidence>
<dbReference type="GO" id="GO:0101031">
    <property type="term" value="C:protein folding chaperone complex"/>
    <property type="evidence" value="ECO:0007669"/>
    <property type="project" value="UniProtKB-ARBA"/>
</dbReference>
<comment type="similarity">
    <text evidence="1 3">Belongs to the p23/wos2 family.</text>
</comment>
<dbReference type="InterPro" id="IPR007052">
    <property type="entry name" value="CS_dom"/>
</dbReference>
<dbReference type="InterPro" id="IPR008978">
    <property type="entry name" value="HSP20-like_chaperone"/>
</dbReference>
<dbReference type="GO" id="GO:0006457">
    <property type="term" value="P:protein folding"/>
    <property type="evidence" value="ECO:0007669"/>
    <property type="project" value="TreeGrafter"/>
</dbReference>
<evidence type="ECO:0000259" key="7">
    <source>
        <dbReference type="PROSITE" id="PS51203"/>
    </source>
</evidence>
<dbReference type="GO" id="GO:0005634">
    <property type="term" value="C:nucleus"/>
    <property type="evidence" value="ECO:0007669"/>
    <property type="project" value="UniProtKB-SubCell"/>
</dbReference>
<proteinExistence type="inferred from homology"/>
<dbReference type="PANTHER" id="PTHR22932:SF22">
    <property type="entry name" value="CO-CHAPERONE PROTEIN P23"/>
    <property type="match status" value="1"/>
</dbReference>
<dbReference type="GO" id="GO:0009408">
    <property type="term" value="P:response to heat"/>
    <property type="evidence" value="ECO:0007669"/>
    <property type="project" value="UniProtKB-ARBA"/>
</dbReference>
<dbReference type="InterPro" id="IPR045250">
    <property type="entry name" value="p23-like"/>
</dbReference>
<dbReference type="Pfam" id="PF04969">
    <property type="entry name" value="CS"/>
    <property type="match status" value="1"/>
</dbReference>
<accession>A0A2U1P354</accession>
<dbReference type="PROSITE" id="PS50102">
    <property type="entry name" value="RRM"/>
    <property type="match status" value="1"/>
</dbReference>
<dbReference type="GO" id="GO:0051879">
    <property type="term" value="F:Hsp90 protein binding"/>
    <property type="evidence" value="ECO:0007669"/>
    <property type="project" value="UniProtKB-UniRule"/>
</dbReference>
<dbReference type="InterPro" id="IPR035979">
    <property type="entry name" value="RBD_domain_sf"/>
</dbReference>
<dbReference type="SUPFAM" id="SSF54928">
    <property type="entry name" value="RNA-binding domain, RBD"/>
    <property type="match status" value="1"/>
</dbReference>
<dbReference type="SUPFAM" id="SSF49764">
    <property type="entry name" value="HSP20-like chaperones"/>
    <property type="match status" value="1"/>
</dbReference>
<comment type="function">
    <text evidence="3">Acts as a co-chaperone for HSP90.</text>
</comment>
<dbReference type="GO" id="GO:0005829">
    <property type="term" value="C:cytosol"/>
    <property type="evidence" value="ECO:0007669"/>
    <property type="project" value="TreeGrafter"/>
</dbReference>
<gene>
    <name evidence="8" type="ORF">CTI12_AA199050</name>
</gene>
<dbReference type="CDD" id="cd06465">
    <property type="entry name" value="p23_hB-ind1_like"/>
    <property type="match status" value="1"/>
</dbReference>
<dbReference type="PROSITE" id="PS51203">
    <property type="entry name" value="CS"/>
    <property type="match status" value="1"/>
</dbReference>
<dbReference type="PANTHER" id="PTHR22932">
    <property type="entry name" value="TELOMERASE-BINDING PROTEIN P23 HSP90 CO-CHAPERONE"/>
    <property type="match status" value="1"/>
</dbReference>
<feature type="compositionally biased region" description="Acidic residues" evidence="5">
    <location>
        <begin position="186"/>
        <end position="197"/>
    </location>
</feature>
<protein>
    <recommendedName>
        <fullName evidence="3">Co-chaperone protein p23</fullName>
    </recommendedName>
</protein>
<name>A0A2U1P354_ARTAN</name>